<gene>
    <name evidence="1" type="ORF">Pla110_05170</name>
</gene>
<accession>A0A518CHV7</accession>
<protein>
    <submittedName>
        <fullName evidence="1">Uncharacterized protein</fullName>
    </submittedName>
</protein>
<sequence>MVMDMAVGQHLFLAGSQQFQIIQFACVLVKSEDSRENKTAHAEFVRK</sequence>
<dbReference type="AlphaFoldDB" id="A0A518CHV7"/>
<evidence type="ECO:0000313" key="2">
    <source>
        <dbReference type="Proteomes" id="UP000317178"/>
    </source>
</evidence>
<dbReference type="EMBL" id="CP036281">
    <property type="protein sequence ID" value="QDU78813.1"/>
    <property type="molecule type" value="Genomic_DNA"/>
</dbReference>
<reference evidence="1 2" key="1">
    <citation type="submission" date="2019-02" db="EMBL/GenBank/DDBJ databases">
        <title>Deep-cultivation of Planctomycetes and their phenomic and genomic characterization uncovers novel biology.</title>
        <authorList>
            <person name="Wiegand S."/>
            <person name="Jogler M."/>
            <person name="Boedeker C."/>
            <person name="Pinto D."/>
            <person name="Vollmers J."/>
            <person name="Rivas-Marin E."/>
            <person name="Kohn T."/>
            <person name="Peeters S.H."/>
            <person name="Heuer A."/>
            <person name="Rast P."/>
            <person name="Oberbeckmann S."/>
            <person name="Bunk B."/>
            <person name="Jeske O."/>
            <person name="Meyerdierks A."/>
            <person name="Storesund J.E."/>
            <person name="Kallscheuer N."/>
            <person name="Luecker S."/>
            <person name="Lage O.M."/>
            <person name="Pohl T."/>
            <person name="Merkel B.J."/>
            <person name="Hornburger P."/>
            <person name="Mueller R.-W."/>
            <person name="Bruemmer F."/>
            <person name="Labrenz M."/>
            <person name="Spormann A.M."/>
            <person name="Op den Camp H."/>
            <person name="Overmann J."/>
            <person name="Amann R."/>
            <person name="Jetten M.S.M."/>
            <person name="Mascher T."/>
            <person name="Medema M.H."/>
            <person name="Devos D.P."/>
            <person name="Kaster A.-K."/>
            <person name="Ovreas L."/>
            <person name="Rohde M."/>
            <person name="Galperin M.Y."/>
            <person name="Jogler C."/>
        </authorList>
    </citation>
    <scope>NUCLEOTIDE SEQUENCE [LARGE SCALE GENOMIC DNA]</scope>
    <source>
        <strain evidence="1 2">Pla110</strain>
    </source>
</reference>
<organism evidence="1 2">
    <name type="scientific">Polystyrenella longa</name>
    <dbReference type="NCBI Taxonomy" id="2528007"/>
    <lineage>
        <taxon>Bacteria</taxon>
        <taxon>Pseudomonadati</taxon>
        <taxon>Planctomycetota</taxon>
        <taxon>Planctomycetia</taxon>
        <taxon>Planctomycetales</taxon>
        <taxon>Planctomycetaceae</taxon>
        <taxon>Polystyrenella</taxon>
    </lineage>
</organism>
<dbReference type="KEGG" id="plon:Pla110_05170"/>
<dbReference type="Proteomes" id="UP000317178">
    <property type="component" value="Chromosome"/>
</dbReference>
<name>A0A518CHV7_9PLAN</name>
<proteinExistence type="predicted"/>
<evidence type="ECO:0000313" key="1">
    <source>
        <dbReference type="EMBL" id="QDU78813.1"/>
    </source>
</evidence>
<keyword evidence="2" id="KW-1185">Reference proteome</keyword>